<reference evidence="2" key="1">
    <citation type="submission" date="2024-05" db="EMBL/GenBank/DDBJ databases">
        <authorList>
            <person name="Bunk B."/>
            <person name="Swiderski J."/>
            <person name="Sproer C."/>
            <person name="Thiel V."/>
        </authorList>
    </citation>
    <scope>NUCLEOTIDE SEQUENCE</scope>
    <source>
        <strain evidence="2">DSM 17735</strain>
    </source>
</reference>
<dbReference type="GO" id="GO:0003723">
    <property type="term" value="F:RNA binding"/>
    <property type="evidence" value="ECO:0007669"/>
    <property type="project" value="InterPro"/>
</dbReference>
<dbReference type="InterPro" id="IPR050180">
    <property type="entry name" value="RNR_Ribonuclease"/>
</dbReference>
<evidence type="ECO:0000259" key="1">
    <source>
        <dbReference type="SMART" id="SM00955"/>
    </source>
</evidence>
<dbReference type="Pfam" id="PF18614">
    <property type="entry name" value="RNase_II_C_S1"/>
    <property type="match status" value="1"/>
</dbReference>
<evidence type="ECO:0000313" key="2">
    <source>
        <dbReference type="EMBL" id="XBP70128.1"/>
    </source>
</evidence>
<organism evidence="2">
    <name type="scientific">Polaromonas hydrogenivorans</name>
    <dbReference type="NCBI Taxonomy" id="335476"/>
    <lineage>
        <taxon>Bacteria</taxon>
        <taxon>Pseudomonadati</taxon>
        <taxon>Pseudomonadota</taxon>
        <taxon>Betaproteobacteria</taxon>
        <taxon>Burkholderiales</taxon>
        <taxon>Comamonadaceae</taxon>
        <taxon>Polaromonas</taxon>
    </lineage>
</organism>
<dbReference type="SUPFAM" id="SSF50249">
    <property type="entry name" value="Nucleic acid-binding proteins"/>
    <property type="match status" value="1"/>
</dbReference>
<name>A0AAU7LRN7_9BURK</name>
<feature type="domain" description="RNB" evidence="1">
    <location>
        <begin position="45"/>
        <end position="387"/>
    </location>
</feature>
<dbReference type="GO" id="GO:0004540">
    <property type="term" value="F:RNA nuclease activity"/>
    <property type="evidence" value="ECO:0007669"/>
    <property type="project" value="InterPro"/>
</dbReference>
<gene>
    <name evidence="2" type="ORF">ABLV49_20035</name>
</gene>
<dbReference type="InterPro" id="IPR040596">
    <property type="entry name" value="RNase_II_C_S1"/>
</dbReference>
<dbReference type="AlphaFoldDB" id="A0AAU7LRN7"/>
<dbReference type="RefSeq" id="WP_349279249.1">
    <property type="nucleotide sequence ID" value="NZ_CBCSCU010000007.1"/>
</dbReference>
<dbReference type="SMART" id="SM00955">
    <property type="entry name" value="RNB"/>
    <property type="match status" value="1"/>
</dbReference>
<dbReference type="Pfam" id="PF00773">
    <property type="entry name" value="RNB"/>
    <property type="match status" value="1"/>
</dbReference>
<dbReference type="PANTHER" id="PTHR23355">
    <property type="entry name" value="RIBONUCLEASE"/>
    <property type="match status" value="1"/>
</dbReference>
<protein>
    <submittedName>
        <fullName evidence="2">RNB domain-containing ribonuclease</fullName>
    </submittedName>
</protein>
<sequence length="492" mass="52337">MNPINLHQIAVEAMRARGLLPAFAPQALQEAEDARQTSPERNSAIRDLRHLTWFSIDNDDTRDLDQLSVAEPLPAGAARLLVAVADVDTLVRPGGAVDGHAGANTTSVYTAAGVFPMLPEALSNDLTSLHEGQERLAVVVDMQVEADGTVSASGVYRALVLNRAKLTYDGVSAWLDGVAPPPPQIASVPGLEDQLRLHDALAGQLRQWRQTRGALNVNTVSARPVFEDGQLVDLRADNKNRAKDLIADLMIAANGATARYLADKGFPSLRRLLQAPRRWDRIALLAASHGVQLPATPDALALDRFLNARRLADPAGFADLSLAVVKLLGSGEYAAAPAAADGAPAVTGTLGLGHFGLAVNDYAHSTAPNRRFPDLVTQRLLKAAIAGEAPPYSAGQLSEIAQHCTLQEDNASKVERQVLKAAGAWLLHGRIGEVFDAIVTGAAPKGTFVRISSPLLEGRVVRGFDGLDVGDTARVRLLAVDAEKSFIDFERA</sequence>
<dbReference type="PANTHER" id="PTHR23355:SF37">
    <property type="entry name" value="EXORIBONUCLEASE 2"/>
    <property type="match status" value="1"/>
</dbReference>
<accession>A0AAU7LRN7</accession>
<proteinExistence type="predicted"/>
<dbReference type="EMBL" id="CP157675">
    <property type="protein sequence ID" value="XBP70128.1"/>
    <property type="molecule type" value="Genomic_DNA"/>
</dbReference>
<dbReference type="InterPro" id="IPR012340">
    <property type="entry name" value="NA-bd_OB-fold"/>
</dbReference>
<dbReference type="GO" id="GO:0005829">
    <property type="term" value="C:cytosol"/>
    <property type="evidence" value="ECO:0007669"/>
    <property type="project" value="TreeGrafter"/>
</dbReference>
<dbReference type="InterPro" id="IPR001900">
    <property type="entry name" value="RNase_II/R"/>
</dbReference>
<dbReference type="GO" id="GO:0006402">
    <property type="term" value="P:mRNA catabolic process"/>
    <property type="evidence" value="ECO:0007669"/>
    <property type="project" value="TreeGrafter"/>
</dbReference>